<feature type="region of interest" description="Disordered" evidence="1">
    <location>
        <begin position="162"/>
        <end position="194"/>
    </location>
</feature>
<feature type="compositionally biased region" description="Gly residues" evidence="1">
    <location>
        <begin position="398"/>
        <end position="407"/>
    </location>
</feature>
<name>A0ABQ3MIJ1_9PSEU</name>
<feature type="compositionally biased region" description="Gly residues" evidence="1">
    <location>
        <begin position="415"/>
        <end position="431"/>
    </location>
</feature>
<organism evidence="2 3">
    <name type="scientific">Lentzea cavernae</name>
    <dbReference type="NCBI Taxonomy" id="2020703"/>
    <lineage>
        <taxon>Bacteria</taxon>
        <taxon>Bacillati</taxon>
        <taxon>Actinomycetota</taxon>
        <taxon>Actinomycetes</taxon>
        <taxon>Pseudonocardiales</taxon>
        <taxon>Pseudonocardiaceae</taxon>
        <taxon>Lentzea</taxon>
    </lineage>
</organism>
<feature type="region of interest" description="Disordered" evidence="1">
    <location>
        <begin position="384"/>
        <end position="484"/>
    </location>
</feature>
<protein>
    <recommendedName>
        <fullName evidence="4">PPE family protein</fullName>
    </recommendedName>
</protein>
<feature type="compositionally biased region" description="Pro residues" evidence="1">
    <location>
        <begin position="290"/>
        <end position="316"/>
    </location>
</feature>
<gene>
    <name evidence="2" type="ORF">GCM10017774_43080</name>
</gene>
<proteinExistence type="predicted"/>
<comment type="caution">
    <text evidence="2">The sequence shown here is derived from an EMBL/GenBank/DDBJ whole genome shotgun (WGS) entry which is preliminary data.</text>
</comment>
<dbReference type="EMBL" id="BNAR01000006">
    <property type="protein sequence ID" value="GHH44109.1"/>
    <property type="molecule type" value="Genomic_DNA"/>
</dbReference>
<feature type="compositionally biased region" description="Gly residues" evidence="1">
    <location>
        <begin position="174"/>
        <end position="194"/>
    </location>
</feature>
<evidence type="ECO:0000256" key="1">
    <source>
        <dbReference type="SAM" id="MobiDB-lite"/>
    </source>
</evidence>
<dbReference type="Proteomes" id="UP000605568">
    <property type="component" value="Unassembled WGS sequence"/>
</dbReference>
<sequence>MDYRTMPLRQQALTISAEMRNEATLGKKAEMWAQAEKELPAVRDAFKAETNKITAAKWDQDAAGEQLLTRSENAQTILADWSDRVTGAQASAKIKLVADSLMPTFDAVRIQVEAYNEALNTAQSAKTTLEDIETPFRIKAGEALNVLAGYFRDVDATLQKIRGGPSFQSLDGAPGPGGPGAGGPAGGPGGAAGQGGVQNLAAAAGPDLAAAGDAAGGVGGGAAGDPAGGAEAATAGGPEAGAGGAGPGGAGAGGAGAGGVGSGGAGSGGAGSGGVAAEGPSLSGGGVSAPPIPAPTLPALPPPSLPGGPSLIPPMIPGAGPGSPARPGTGGVNGISGGVGGVGGARVPGVGPGGGIGGLTSANSSLPAAMSFGAPANAVPNGPVPNALSPNAPHLGSAGTGPAGAGGVPIMPPMGGAGMGAGTGAGNGPGSGASPRRGNSRTKRRDGSTPGLPSMLSGKAGKADTGSFVVRDRRPSEPLAPPAAQVVDEDLWRVDQWGSADGRTTRARRLH</sequence>
<dbReference type="RefSeq" id="WP_191300914.1">
    <property type="nucleotide sequence ID" value="NZ_BNAR01000006.1"/>
</dbReference>
<accession>A0ABQ3MIJ1</accession>
<feature type="compositionally biased region" description="Gly residues" evidence="1">
    <location>
        <begin position="328"/>
        <end position="337"/>
    </location>
</feature>
<evidence type="ECO:0000313" key="2">
    <source>
        <dbReference type="EMBL" id="GHH44109.1"/>
    </source>
</evidence>
<feature type="compositionally biased region" description="Low complexity" evidence="1">
    <location>
        <begin position="228"/>
        <end position="237"/>
    </location>
</feature>
<feature type="compositionally biased region" description="Gly residues" evidence="1">
    <location>
        <begin position="218"/>
        <end position="227"/>
    </location>
</feature>
<feature type="region of interest" description="Disordered" evidence="1">
    <location>
        <begin position="218"/>
        <end position="337"/>
    </location>
</feature>
<reference evidence="3" key="1">
    <citation type="journal article" date="2019" name="Int. J. Syst. Evol. Microbiol.">
        <title>The Global Catalogue of Microorganisms (GCM) 10K type strain sequencing project: providing services to taxonomists for standard genome sequencing and annotation.</title>
        <authorList>
            <consortium name="The Broad Institute Genomics Platform"/>
            <consortium name="The Broad Institute Genome Sequencing Center for Infectious Disease"/>
            <person name="Wu L."/>
            <person name="Ma J."/>
        </authorList>
    </citation>
    <scope>NUCLEOTIDE SEQUENCE [LARGE SCALE GENOMIC DNA]</scope>
    <source>
        <strain evidence="3">CGMCC 4.7367</strain>
    </source>
</reference>
<keyword evidence="3" id="KW-1185">Reference proteome</keyword>
<feature type="compositionally biased region" description="Gly residues" evidence="1">
    <location>
        <begin position="238"/>
        <end position="287"/>
    </location>
</feature>
<evidence type="ECO:0000313" key="3">
    <source>
        <dbReference type="Proteomes" id="UP000605568"/>
    </source>
</evidence>
<evidence type="ECO:0008006" key="4">
    <source>
        <dbReference type="Google" id="ProtNLM"/>
    </source>
</evidence>